<keyword evidence="2" id="KW-0720">Serine protease</keyword>
<evidence type="ECO:0000256" key="3">
    <source>
        <dbReference type="SAM" id="MobiDB-lite"/>
    </source>
</evidence>
<dbReference type="InterPro" id="IPR029058">
    <property type="entry name" value="AB_hydrolase_fold"/>
</dbReference>
<evidence type="ECO:0000313" key="6">
    <source>
        <dbReference type="Proteomes" id="UP001595923"/>
    </source>
</evidence>
<evidence type="ECO:0000313" key="5">
    <source>
        <dbReference type="EMBL" id="MFC4564769.1"/>
    </source>
</evidence>
<evidence type="ECO:0000256" key="1">
    <source>
        <dbReference type="ARBA" id="ARBA00022801"/>
    </source>
</evidence>
<dbReference type="Pfam" id="PF07676">
    <property type="entry name" value="PD40"/>
    <property type="match status" value="4"/>
</dbReference>
<gene>
    <name evidence="5" type="ORF">ACFO4E_23160</name>
</gene>
<accession>A0ABV9E3I6</accession>
<reference evidence="6" key="1">
    <citation type="journal article" date="2019" name="Int. J. Syst. Evol. Microbiol.">
        <title>The Global Catalogue of Microorganisms (GCM) 10K type strain sequencing project: providing services to taxonomists for standard genome sequencing and annotation.</title>
        <authorList>
            <consortium name="The Broad Institute Genomics Platform"/>
            <consortium name="The Broad Institute Genome Sequencing Center for Infectious Disease"/>
            <person name="Wu L."/>
            <person name="Ma J."/>
        </authorList>
    </citation>
    <scope>NUCLEOTIDE SEQUENCE [LARGE SCALE GENOMIC DNA]</scope>
    <source>
        <strain evidence="6">XZYJ18</strain>
    </source>
</reference>
<organism evidence="5 6">
    <name type="scientific">Nocardiopsis mangrovi</name>
    <dbReference type="NCBI Taxonomy" id="1179818"/>
    <lineage>
        <taxon>Bacteria</taxon>
        <taxon>Bacillati</taxon>
        <taxon>Actinomycetota</taxon>
        <taxon>Actinomycetes</taxon>
        <taxon>Streptosporangiales</taxon>
        <taxon>Nocardiopsidaceae</taxon>
        <taxon>Nocardiopsis</taxon>
    </lineage>
</organism>
<dbReference type="Proteomes" id="UP001595923">
    <property type="component" value="Unassembled WGS sequence"/>
</dbReference>
<dbReference type="Gene3D" id="3.40.50.1820">
    <property type="entry name" value="alpha/beta hydrolase"/>
    <property type="match status" value="1"/>
</dbReference>
<dbReference type="InterPro" id="IPR011659">
    <property type="entry name" value="WD40"/>
</dbReference>
<dbReference type="SUPFAM" id="SSF53474">
    <property type="entry name" value="alpha/beta-Hydrolases"/>
    <property type="match status" value="1"/>
</dbReference>
<evidence type="ECO:0000259" key="4">
    <source>
        <dbReference type="Pfam" id="PF00326"/>
    </source>
</evidence>
<dbReference type="EMBL" id="JBHSFQ010000028">
    <property type="protein sequence ID" value="MFC4564769.1"/>
    <property type="molecule type" value="Genomic_DNA"/>
</dbReference>
<dbReference type="PANTHER" id="PTHR42776">
    <property type="entry name" value="SERINE PEPTIDASE S9 FAMILY MEMBER"/>
    <property type="match status" value="1"/>
</dbReference>
<dbReference type="Gene3D" id="2.120.10.30">
    <property type="entry name" value="TolB, C-terminal domain"/>
    <property type="match status" value="2"/>
</dbReference>
<keyword evidence="1" id="KW-0378">Hydrolase</keyword>
<dbReference type="PANTHER" id="PTHR42776:SF27">
    <property type="entry name" value="DIPEPTIDYL PEPTIDASE FAMILY MEMBER 6"/>
    <property type="match status" value="1"/>
</dbReference>
<keyword evidence="6" id="KW-1185">Reference proteome</keyword>
<feature type="region of interest" description="Disordered" evidence="3">
    <location>
        <begin position="171"/>
        <end position="190"/>
    </location>
</feature>
<dbReference type="InterPro" id="IPR011042">
    <property type="entry name" value="6-blade_b-propeller_TolB-like"/>
</dbReference>
<feature type="domain" description="Peptidase S9 prolyl oligopeptidase catalytic" evidence="4">
    <location>
        <begin position="425"/>
        <end position="632"/>
    </location>
</feature>
<dbReference type="InterPro" id="IPR001375">
    <property type="entry name" value="Peptidase_S9_cat"/>
</dbReference>
<keyword evidence="2" id="KW-0645">Protease</keyword>
<protein>
    <submittedName>
        <fullName evidence="5">S9 family peptidase</fullName>
    </submittedName>
</protein>
<evidence type="ECO:0000256" key="2">
    <source>
        <dbReference type="ARBA" id="ARBA00022825"/>
    </source>
</evidence>
<comment type="caution">
    <text evidence="5">The sequence shown here is derived from an EMBL/GenBank/DDBJ whole genome shotgun (WGS) entry which is preliminary data.</text>
</comment>
<name>A0ABV9E3I6_9ACTN</name>
<proteinExistence type="predicted"/>
<dbReference type="RefSeq" id="WP_378578192.1">
    <property type="nucleotide sequence ID" value="NZ_JBHSFQ010000028.1"/>
</dbReference>
<dbReference type="Pfam" id="PF00326">
    <property type="entry name" value="Peptidase_S9"/>
    <property type="match status" value="1"/>
</dbReference>
<sequence>MRPDDIVRLHSLGAPSLSPDGRTAVVALTRPDLGTDDYRGALWSVPADGSADPARLTNGPLDSAPVFSPDGRRLAFLRGGPGPAQLYVMGTGGGEPWQVTDHPLGVGEPRWSPDSRRIAYSARVPEEGRYAGDPGKEPPRRITGLRYRYDGVGFTNDRRFHVFVADADRARDEGPGTPVRVTHGDGDHRSVSWSPDGTLLAFEAALHEGRDRDHTSDVWVCAPDGSGLRRLTGTGHMVESVRFAPDGRTVCFTGVDISENSAWHVARQLSLWSVPVDGSAPPLRLLAEEDHHIAPGGIPVPADDGVLVPVERRGSVELVSVPYGGGEPATLVSGPRQVQAAAYAAGTAVVTVADGASSGELVRIDGGERALTGFAGDGSPRPLEEITTTAPDGHPVHGWLVRPEGPGPHPVLLMIHGGPFRMYGWQLFDEAQVYAGAGYAVVMGNPRGSSGYGQAHGKAVVGDVGRVSAADLLALLDAALAGGGLDASRAGVLGGSHGGFMTTWLAAHHGDRFKAAISERAVNAIDSFHGTSDEGWAFAFDLYGADPAGWREQSPLTHADKIGIPMLIIHAEQDWRCPLEQAQRLFVALRLRGVETEMLLFPGEGHEMSRSGLPSHRVARFEAILDWWSRHL</sequence>
<dbReference type="SUPFAM" id="SSF82171">
    <property type="entry name" value="DPP6 N-terminal domain-like"/>
    <property type="match status" value="1"/>
</dbReference>